<dbReference type="AlphaFoldDB" id="A0A398BBC0"/>
<accession>A0A398BBC0</accession>
<comment type="subcellular location">
    <subcellularLocation>
        <location evidence="3">Cytoplasm</location>
    </subcellularLocation>
</comment>
<dbReference type="PANTHER" id="PTHR33643">
    <property type="entry name" value="UREASE ACCESSORY PROTEIN D"/>
    <property type="match status" value="1"/>
</dbReference>
<comment type="function">
    <text evidence="3">Required for maturation of urease via the functional incorporation of the urease nickel metallocenter.</text>
</comment>
<dbReference type="GO" id="GO:0016151">
    <property type="term" value="F:nickel cation binding"/>
    <property type="evidence" value="ECO:0007669"/>
    <property type="project" value="UniProtKB-UniRule"/>
</dbReference>
<evidence type="ECO:0000256" key="3">
    <source>
        <dbReference type="HAMAP-Rule" id="MF_01384"/>
    </source>
</evidence>
<comment type="subunit">
    <text evidence="3">UreD, UreF and UreG form a complex that acts as a GTP-hydrolysis-dependent molecular chaperone, activating the urease apoprotein by helping to assemble the nickel containing metallocenter of UreC. The UreE protein probably delivers the nickel.</text>
</comment>
<dbReference type="Proteomes" id="UP000266016">
    <property type="component" value="Unassembled WGS sequence"/>
</dbReference>
<gene>
    <name evidence="3" type="primary">ureD</name>
    <name evidence="4" type="ORF">D1953_10220</name>
</gene>
<organism evidence="4 5">
    <name type="scientific">Peribacillus asahii</name>
    <dbReference type="NCBI Taxonomy" id="228899"/>
    <lineage>
        <taxon>Bacteria</taxon>
        <taxon>Bacillati</taxon>
        <taxon>Bacillota</taxon>
        <taxon>Bacilli</taxon>
        <taxon>Bacillales</taxon>
        <taxon>Bacillaceae</taxon>
        <taxon>Peribacillus</taxon>
    </lineage>
</organism>
<dbReference type="GO" id="GO:0005737">
    <property type="term" value="C:cytoplasm"/>
    <property type="evidence" value="ECO:0007669"/>
    <property type="project" value="UniProtKB-SubCell"/>
</dbReference>
<sequence length="271" mass="30942">MNWTGQLHLTASLKNGKTILCDSYYEGAFKLSRPVFLEEDSPTYFLIHVGGGYVGGDRYNQCFHLEEGAVLTLTTQSATKVYKTTALPAKQQTTIFLEKGSFLTYLQDPVIAYEQAKYIQETTIEMEAGSSLLLTDMYTSGWSATQQSFTYDWIHSDMTVIYDRRKIVIDRLLLQPKDQLDSILLLEGYTHFGSLLFIHEKLNDAAFHELVEALHIFENEARIGLSRLPVAGLLLRVLANQTQIIERIFAICETILRSEVLQKEAVFYRKY</sequence>
<dbReference type="HAMAP" id="MF_01384">
    <property type="entry name" value="UreD"/>
    <property type="match status" value="1"/>
</dbReference>
<comment type="similarity">
    <text evidence="1 3">Belongs to the UreD family.</text>
</comment>
<keyword evidence="5" id="KW-1185">Reference proteome</keyword>
<keyword evidence="2 3" id="KW-0143">Chaperone</keyword>
<evidence type="ECO:0000256" key="1">
    <source>
        <dbReference type="ARBA" id="ARBA00007177"/>
    </source>
</evidence>
<dbReference type="Pfam" id="PF01774">
    <property type="entry name" value="UreD"/>
    <property type="match status" value="1"/>
</dbReference>
<reference evidence="4 5" key="1">
    <citation type="submission" date="2018-08" db="EMBL/GenBank/DDBJ databases">
        <title>Bacillus jemisoniae sp. nov., Bacillus chryseoplanitiae sp. nov., Bacillus resnikiae sp. nov., and Bacillus frankliniae sp. nov., isolated from Viking spacecraft and associated surfaces.</title>
        <authorList>
            <person name="Seuylemezian A."/>
            <person name="Vaishampayan P."/>
        </authorList>
    </citation>
    <scope>NUCLEOTIDE SEQUENCE [LARGE SCALE GENOMIC DNA]</scope>
    <source>
        <strain evidence="4 5">MA001</strain>
    </source>
</reference>
<keyword evidence="3" id="KW-0996">Nickel insertion</keyword>
<keyword evidence="3" id="KW-0963">Cytoplasm</keyword>
<evidence type="ECO:0000256" key="2">
    <source>
        <dbReference type="ARBA" id="ARBA00023186"/>
    </source>
</evidence>
<evidence type="ECO:0000313" key="4">
    <source>
        <dbReference type="EMBL" id="RID86138.1"/>
    </source>
</evidence>
<evidence type="ECO:0000313" key="5">
    <source>
        <dbReference type="Proteomes" id="UP000266016"/>
    </source>
</evidence>
<dbReference type="PANTHER" id="PTHR33643:SF1">
    <property type="entry name" value="UREASE ACCESSORY PROTEIN D"/>
    <property type="match status" value="1"/>
</dbReference>
<name>A0A398BBC0_9BACI</name>
<dbReference type="RefSeq" id="WP_119117075.1">
    <property type="nucleotide sequence ID" value="NZ_QWVS01000016.1"/>
</dbReference>
<proteinExistence type="inferred from homology"/>
<dbReference type="EMBL" id="QWVS01000016">
    <property type="protein sequence ID" value="RID86138.1"/>
    <property type="molecule type" value="Genomic_DNA"/>
</dbReference>
<comment type="caution">
    <text evidence="4">The sequence shown here is derived from an EMBL/GenBank/DDBJ whole genome shotgun (WGS) entry which is preliminary data.</text>
</comment>
<protein>
    <recommendedName>
        <fullName evidence="3">Urease accessory protein UreD</fullName>
    </recommendedName>
</protein>
<dbReference type="InterPro" id="IPR002669">
    <property type="entry name" value="UreD"/>
</dbReference>